<organism evidence="5 6">
    <name type="scientific">Oceanibacterium hippocampi</name>
    <dbReference type="NCBI Taxonomy" id="745714"/>
    <lineage>
        <taxon>Bacteria</taxon>
        <taxon>Pseudomonadati</taxon>
        <taxon>Pseudomonadota</taxon>
        <taxon>Alphaproteobacteria</taxon>
        <taxon>Sneathiellales</taxon>
        <taxon>Sneathiellaceae</taxon>
        <taxon>Oceanibacterium</taxon>
    </lineage>
</organism>
<dbReference type="Gene3D" id="3.40.50.720">
    <property type="entry name" value="NAD(P)-binding Rossmann-like Domain"/>
    <property type="match status" value="2"/>
</dbReference>
<dbReference type="OrthoDB" id="9792935at2"/>
<feature type="domain" description="GFO/IDH/MocA-like oxidoreductase" evidence="4">
    <location>
        <begin position="133"/>
        <end position="252"/>
    </location>
</feature>
<dbReference type="PANTHER" id="PTHR43818">
    <property type="entry name" value="BCDNA.GH03377"/>
    <property type="match status" value="1"/>
</dbReference>
<dbReference type="Gene3D" id="3.30.360.10">
    <property type="entry name" value="Dihydrodipicolinate Reductase, domain 2"/>
    <property type="match status" value="1"/>
</dbReference>
<evidence type="ECO:0000259" key="2">
    <source>
        <dbReference type="Pfam" id="PF01370"/>
    </source>
</evidence>
<feature type="domain" description="NAD-dependent epimerase/dehydratase" evidence="2">
    <location>
        <begin position="372"/>
        <end position="599"/>
    </location>
</feature>
<keyword evidence="6" id="KW-1185">Reference proteome</keyword>
<name>A0A1Y5TVS0_9PROT</name>
<dbReference type="SUPFAM" id="SSF55347">
    <property type="entry name" value="Glyceraldehyde-3-phosphate dehydrogenase-like, C-terminal domain"/>
    <property type="match status" value="1"/>
</dbReference>
<dbReference type="InterPro" id="IPR050463">
    <property type="entry name" value="Gfo/Idh/MocA_oxidrdct_glycsds"/>
</dbReference>
<dbReference type="InterPro" id="IPR001509">
    <property type="entry name" value="Epimerase_deHydtase"/>
</dbReference>
<dbReference type="GO" id="GO:0000166">
    <property type="term" value="F:nucleotide binding"/>
    <property type="evidence" value="ECO:0007669"/>
    <property type="project" value="InterPro"/>
</dbReference>
<dbReference type="PANTHER" id="PTHR43818:SF11">
    <property type="entry name" value="BCDNA.GH03377"/>
    <property type="match status" value="1"/>
</dbReference>
<accession>A0A1Y5TVS0</accession>
<evidence type="ECO:0000256" key="1">
    <source>
        <dbReference type="ARBA" id="ARBA00023002"/>
    </source>
</evidence>
<dbReference type="InterPro" id="IPR000683">
    <property type="entry name" value="Gfo/Idh/MocA-like_OxRdtase_N"/>
</dbReference>
<evidence type="ECO:0000259" key="3">
    <source>
        <dbReference type="Pfam" id="PF01408"/>
    </source>
</evidence>
<dbReference type="InParanoid" id="A0A1Y5TVS0"/>
<dbReference type="EC" id="1.1.1.312" evidence="5"/>
<dbReference type="Pfam" id="PF22725">
    <property type="entry name" value="GFO_IDH_MocA_C3"/>
    <property type="match status" value="1"/>
</dbReference>
<dbReference type="EMBL" id="FWFR01000003">
    <property type="protein sequence ID" value="SLN69317.1"/>
    <property type="molecule type" value="Genomic_DNA"/>
</dbReference>
<dbReference type="GO" id="GO:0050606">
    <property type="term" value="F:4-carboxy-2-hydroxymuconate semialdehyde hemiacetal dehydrogenase activity"/>
    <property type="evidence" value="ECO:0007669"/>
    <property type="project" value="UniProtKB-EC"/>
</dbReference>
<sequence>MAERRIALIGAGFISDLHAEALKTLPGARVVAIVDPAVERARQVAAKWGIAGSFASIAEMMERVEVDVAHVLVPPNLHRPVAEELIEAGLHVYLEKPMAESEADCEALQKLAKARGVALSVNQNFRRHPAQLRARQILDEGRLGRLRYLHCNYFMPVGQMEGRQFGHWMFNEPKNLLLEQVVHPLSQIDDFIGAIRDFKATPEPMRDFGGVSLQTDWRFTLNGESVNADLAVSLGARYPNWTITALCDDGELRVDYLQNRVIAKRPSRYLEALDHYVTGVDLAWQTARQAHANLANYSLALLKLKRRSDPFFLSMKGSIEAFYGALERSPETLDGALGRRLVGFCDKAIRKARIKTPEGTEVREAGKGPYDALVIGGTGFIGRAVVGQLVAAGRKVAVMARNTRNLPPLFGHENVAIVRASVTDRAALEKAVALAPVVINLAHGGGAADWDGMRKAIVGGAETLGACCLAAGTKRLIHLGTIASLYLGTPGERITGDRAIDSRLDKRNDYSRAKALADEALLAMYRTEKLPVVILRPGVVIGEGTSPFHSGVGFYNSEPHCLGWNDGRNPLPLVLAEEVADAVVRAMDAEAVEGKTYNVVSDVRMSAREYTHELARVLKRPLEYHSQSIAKQGVVESFKWGVKYLTGRRGPYPGVHETRSNGLPATFDTSDIKKDLGWTPIAAREEFVRKAFDVHGEG</sequence>
<proteinExistence type="predicted"/>
<gene>
    <name evidence="5" type="primary">ligC_2</name>
    <name evidence="5" type="ORF">OCH7691_03176</name>
</gene>
<dbReference type="InterPro" id="IPR036291">
    <property type="entry name" value="NAD(P)-bd_dom_sf"/>
</dbReference>
<feature type="domain" description="Gfo/Idh/MocA-like oxidoreductase N-terminal" evidence="3">
    <location>
        <begin position="5"/>
        <end position="122"/>
    </location>
</feature>
<dbReference type="AlphaFoldDB" id="A0A1Y5TVS0"/>
<evidence type="ECO:0000313" key="5">
    <source>
        <dbReference type="EMBL" id="SLN69317.1"/>
    </source>
</evidence>
<dbReference type="RefSeq" id="WP_085884546.1">
    <property type="nucleotide sequence ID" value="NZ_FWFR01000003.1"/>
</dbReference>
<protein>
    <submittedName>
        <fullName evidence="5">4-carboxy-2-hydroxymuconate-6-semialdehyde dehydrogenase</fullName>
        <ecNumber evidence="5">1.1.1.312</ecNumber>
    </submittedName>
</protein>
<evidence type="ECO:0000313" key="6">
    <source>
        <dbReference type="Proteomes" id="UP000193200"/>
    </source>
</evidence>
<dbReference type="SUPFAM" id="SSF51735">
    <property type="entry name" value="NAD(P)-binding Rossmann-fold domains"/>
    <property type="match status" value="2"/>
</dbReference>
<reference evidence="5 6" key="1">
    <citation type="submission" date="2017-03" db="EMBL/GenBank/DDBJ databases">
        <authorList>
            <person name="Afonso C.L."/>
            <person name="Miller P.J."/>
            <person name="Scott M.A."/>
            <person name="Spackman E."/>
            <person name="Goraichik I."/>
            <person name="Dimitrov K.M."/>
            <person name="Suarez D.L."/>
            <person name="Swayne D.E."/>
        </authorList>
    </citation>
    <scope>NUCLEOTIDE SEQUENCE [LARGE SCALE GENOMIC DNA]</scope>
    <source>
        <strain evidence="5 6">CECT 7691</strain>
    </source>
</reference>
<keyword evidence="1 5" id="KW-0560">Oxidoreductase</keyword>
<dbReference type="Pfam" id="PF01408">
    <property type="entry name" value="GFO_IDH_MocA"/>
    <property type="match status" value="1"/>
</dbReference>
<dbReference type="Proteomes" id="UP000193200">
    <property type="component" value="Unassembled WGS sequence"/>
</dbReference>
<dbReference type="Pfam" id="PF01370">
    <property type="entry name" value="Epimerase"/>
    <property type="match status" value="1"/>
</dbReference>
<evidence type="ECO:0000259" key="4">
    <source>
        <dbReference type="Pfam" id="PF22725"/>
    </source>
</evidence>
<dbReference type="InterPro" id="IPR055170">
    <property type="entry name" value="GFO_IDH_MocA-like_dom"/>
</dbReference>